<keyword evidence="3" id="KW-0804">Transcription</keyword>
<dbReference type="Pfam" id="PF00440">
    <property type="entry name" value="TetR_N"/>
    <property type="match status" value="1"/>
</dbReference>
<dbReference type="InterPro" id="IPR025996">
    <property type="entry name" value="MT1864/Rv1816-like_C"/>
</dbReference>
<feature type="DNA-binding region" description="H-T-H motif" evidence="4">
    <location>
        <begin position="34"/>
        <end position="53"/>
    </location>
</feature>
<keyword evidence="7" id="KW-1185">Reference proteome</keyword>
<evidence type="ECO:0000256" key="3">
    <source>
        <dbReference type="ARBA" id="ARBA00023163"/>
    </source>
</evidence>
<evidence type="ECO:0000256" key="1">
    <source>
        <dbReference type="ARBA" id="ARBA00023015"/>
    </source>
</evidence>
<reference evidence="6 7" key="1">
    <citation type="submission" date="2024-03" db="EMBL/GenBank/DDBJ databases">
        <title>High-quality draft genome sequencing of Tistrella sp. BH-R2-4.</title>
        <authorList>
            <person name="Dong C."/>
        </authorList>
    </citation>
    <scope>NUCLEOTIDE SEQUENCE [LARGE SCALE GENOMIC DNA]</scope>
    <source>
        <strain evidence="6 7">BH-R2-4</strain>
    </source>
</reference>
<dbReference type="InterPro" id="IPR050109">
    <property type="entry name" value="HTH-type_TetR-like_transc_reg"/>
</dbReference>
<dbReference type="Proteomes" id="UP001413721">
    <property type="component" value="Unassembled WGS sequence"/>
</dbReference>
<dbReference type="InterPro" id="IPR001647">
    <property type="entry name" value="HTH_TetR"/>
</dbReference>
<accession>A0ABU9YNJ2</accession>
<dbReference type="PANTHER" id="PTHR30055">
    <property type="entry name" value="HTH-TYPE TRANSCRIPTIONAL REGULATOR RUTR"/>
    <property type="match status" value="1"/>
</dbReference>
<protein>
    <submittedName>
        <fullName evidence="6">TetR/AcrR family transcriptional regulator</fullName>
    </submittedName>
</protein>
<proteinExistence type="predicted"/>
<evidence type="ECO:0000313" key="6">
    <source>
        <dbReference type="EMBL" id="MEN2990231.1"/>
    </source>
</evidence>
<keyword evidence="2 4" id="KW-0238">DNA-binding</keyword>
<organism evidence="6 7">
    <name type="scientific">Tistrella arctica</name>
    <dbReference type="NCBI Taxonomy" id="3133430"/>
    <lineage>
        <taxon>Bacteria</taxon>
        <taxon>Pseudomonadati</taxon>
        <taxon>Pseudomonadota</taxon>
        <taxon>Alphaproteobacteria</taxon>
        <taxon>Geminicoccales</taxon>
        <taxon>Geminicoccaceae</taxon>
        <taxon>Tistrella</taxon>
    </lineage>
</organism>
<dbReference type="RefSeq" id="WP_345935354.1">
    <property type="nucleotide sequence ID" value="NZ_JBBKTV010000011.1"/>
</dbReference>
<evidence type="ECO:0000313" key="7">
    <source>
        <dbReference type="Proteomes" id="UP001413721"/>
    </source>
</evidence>
<comment type="caution">
    <text evidence="6">The sequence shown here is derived from an EMBL/GenBank/DDBJ whole genome shotgun (WGS) entry which is preliminary data.</text>
</comment>
<dbReference type="Gene3D" id="1.10.357.10">
    <property type="entry name" value="Tetracycline Repressor, domain 2"/>
    <property type="match status" value="1"/>
</dbReference>
<feature type="domain" description="HTH tetR-type" evidence="5">
    <location>
        <begin position="11"/>
        <end position="71"/>
    </location>
</feature>
<evidence type="ECO:0000259" key="5">
    <source>
        <dbReference type="PROSITE" id="PS50977"/>
    </source>
</evidence>
<dbReference type="SUPFAM" id="SSF46689">
    <property type="entry name" value="Homeodomain-like"/>
    <property type="match status" value="1"/>
</dbReference>
<dbReference type="InterPro" id="IPR009057">
    <property type="entry name" value="Homeodomain-like_sf"/>
</dbReference>
<name>A0ABU9YNJ2_9PROT</name>
<dbReference type="PANTHER" id="PTHR30055:SF220">
    <property type="entry name" value="TETR-FAMILY REGULATORY PROTEIN"/>
    <property type="match status" value="1"/>
</dbReference>
<dbReference type="InterPro" id="IPR036271">
    <property type="entry name" value="Tet_transcr_reg_TetR-rel_C_sf"/>
</dbReference>
<evidence type="ECO:0000256" key="2">
    <source>
        <dbReference type="ARBA" id="ARBA00023125"/>
    </source>
</evidence>
<dbReference type="PROSITE" id="PS50977">
    <property type="entry name" value="HTH_TETR_2"/>
    <property type="match status" value="1"/>
</dbReference>
<sequence>MADIPARYHHGDLKAALIAAGRALLEEGGPRAISLRAAARRAGVSHAAPGHHFASLHAFFGDCAADGFDEFARALDDARAGAADPAAALSAMGRAYLRFAAANRAMFRLMFDRDSFSDPTPALDVASTRAYDTLVQAVTALGPATPEELSFRVATIWSLTHGYASLMLEGKLCPDPELQGDPDVMVARALDAFIRGLDAATG</sequence>
<keyword evidence="1" id="KW-0805">Transcription regulation</keyword>
<evidence type="ECO:0000256" key="4">
    <source>
        <dbReference type="PROSITE-ProRule" id="PRU00335"/>
    </source>
</evidence>
<dbReference type="EMBL" id="JBBKTW010000006">
    <property type="protein sequence ID" value="MEN2990231.1"/>
    <property type="molecule type" value="Genomic_DNA"/>
</dbReference>
<gene>
    <name evidence="6" type="ORF">WG926_18090</name>
</gene>
<dbReference type="SUPFAM" id="SSF48498">
    <property type="entry name" value="Tetracyclin repressor-like, C-terminal domain"/>
    <property type="match status" value="1"/>
</dbReference>
<dbReference type="Pfam" id="PF13305">
    <property type="entry name" value="TetR_C_33"/>
    <property type="match status" value="1"/>
</dbReference>